<evidence type="ECO:0000256" key="1">
    <source>
        <dbReference type="SAM" id="Phobius"/>
    </source>
</evidence>
<reference evidence="2" key="1">
    <citation type="journal article" date="2022" name="Arch. Microbiol.">
        <title>Bacteroides muris sp. nov. isolated from the cecum of wild-derived house mice.</title>
        <authorList>
            <person name="Fokt H."/>
            <person name="Unni R."/>
            <person name="Repnik U."/>
            <person name="Schmitz R.A."/>
            <person name="Bramkamp M."/>
            <person name="Baines J.F."/>
            <person name="Unterweger D."/>
        </authorList>
    </citation>
    <scope>NUCLEOTIDE SEQUENCE</scope>
    <source>
        <strain evidence="2">KH569_7</strain>
    </source>
</reference>
<evidence type="ECO:0000313" key="2">
    <source>
        <dbReference type="EMBL" id="MCR6507395.1"/>
    </source>
</evidence>
<keyword evidence="1" id="KW-0472">Membrane</keyword>
<dbReference type="EMBL" id="JAMZEE010000006">
    <property type="protein sequence ID" value="MCR6507395.1"/>
    <property type="molecule type" value="Genomic_DNA"/>
</dbReference>
<gene>
    <name evidence="2" type="ORF">M1B78_04185</name>
</gene>
<protein>
    <recommendedName>
        <fullName evidence="4">Transmembrane protein</fullName>
    </recommendedName>
</protein>
<keyword evidence="1" id="KW-0812">Transmembrane</keyword>
<dbReference type="Proteomes" id="UP001143810">
    <property type="component" value="Unassembled WGS sequence"/>
</dbReference>
<proteinExistence type="predicted"/>
<organism evidence="2 3">
    <name type="scientific">Bacteroides muris</name>
    <name type="common">ex Fokt et al. 2023</name>
    <dbReference type="NCBI Taxonomy" id="2937417"/>
    <lineage>
        <taxon>Bacteria</taxon>
        <taxon>Pseudomonadati</taxon>
        <taxon>Bacteroidota</taxon>
        <taxon>Bacteroidia</taxon>
        <taxon>Bacteroidales</taxon>
        <taxon>Bacteroidaceae</taxon>
        <taxon>Bacteroides</taxon>
    </lineage>
</organism>
<dbReference type="Gene3D" id="1.20.1070.10">
    <property type="entry name" value="Rhodopsin 7-helix transmembrane proteins"/>
    <property type="match status" value="1"/>
</dbReference>
<name>A0A9X2NWJ2_9BACE</name>
<dbReference type="AlphaFoldDB" id="A0A9X2NWJ2"/>
<keyword evidence="1" id="KW-1133">Transmembrane helix</keyword>
<feature type="transmembrane region" description="Helical" evidence="1">
    <location>
        <begin position="86"/>
        <end position="111"/>
    </location>
</feature>
<feature type="transmembrane region" description="Helical" evidence="1">
    <location>
        <begin position="131"/>
        <end position="150"/>
    </location>
</feature>
<evidence type="ECO:0000313" key="3">
    <source>
        <dbReference type="Proteomes" id="UP001143810"/>
    </source>
</evidence>
<evidence type="ECO:0008006" key="4">
    <source>
        <dbReference type="Google" id="ProtNLM"/>
    </source>
</evidence>
<feature type="transmembrane region" description="Helical" evidence="1">
    <location>
        <begin position="20"/>
        <end position="40"/>
    </location>
</feature>
<reference evidence="2" key="2">
    <citation type="submission" date="2022-04" db="EMBL/GenBank/DDBJ databases">
        <authorList>
            <person name="Fokt H."/>
            <person name="Baines J."/>
        </authorList>
    </citation>
    <scope>NUCLEOTIDE SEQUENCE</scope>
    <source>
        <strain evidence="2">KH569_7</strain>
    </source>
</reference>
<dbReference type="RefSeq" id="WP_257939967.1">
    <property type="nucleotide sequence ID" value="NZ_JAMZEE010000006.1"/>
</dbReference>
<accession>A0A9X2NWJ2</accession>
<sequence length="198" mass="22996">MERYLDLNPSAERYLLLDIQHGNIVCFLVAIICIAILLWWQKTRLDKGRKNSLIYIYSIQCAAFLGLLSGIYMLNGEGYTSIFADFVWIMYLGFGVWLPAIIILGLSHLIYRAYNKRKRRKSNYTYFKKAYILLLAIATVVVIHCSLSFVCNIIDLSRCESYVEMNIDRVNIEDSDIAVSESIKEFEDKQLHWDSVLK</sequence>
<feature type="transmembrane region" description="Helical" evidence="1">
    <location>
        <begin position="52"/>
        <end position="74"/>
    </location>
</feature>
<comment type="caution">
    <text evidence="2">The sequence shown here is derived from an EMBL/GenBank/DDBJ whole genome shotgun (WGS) entry which is preliminary data.</text>
</comment>